<dbReference type="InterPro" id="IPR011004">
    <property type="entry name" value="Trimer_LpxA-like_sf"/>
</dbReference>
<feature type="region of interest" description="Disordered" evidence="5">
    <location>
        <begin position="1"/>
        <end position="23"/>
    </location>
</feature>
<dbReference type="GO" id="GO:0016746">
    <property type="term" value="F:acyltransferase activity"/>
    <property type="evidence" value="ECO:0007669"/>
    <property type="project" value="UniProtKB-KW"/>
</dbReference>
<dbReference type="Proteomes" id="UP000027432">
    <property type="component" value="Unassembled WGS sequence"/>
</dbReference>
<evidence type="ECO:0000313" key="7">
    <source>
        <dbReference type="Proteomes" id="UP000027432"/>
    </source>
</evidence>
<dbReference type="PANTHER" id="PTHR43300:SF11">
    <property type="entry name" value="ACETYLTRANSFERASE RV3034C-RELATED"/>
    <property type="match status" value="1"/>
</dbReference>
<evidence type="ECO:0000256" key="1">
    <source>
        <dbReference type="ARBA" id="ARBA00007274"/>
    </source>
</evidence>
<dbReference type="InterPro" id="IPR001451">
    <property type="entry name" value="Hexapep"/>
</dbReference>
<dbReference type="AlphaFoldDB" id="A0A074JCH5"/>
<dbReference type="EMBL" id="AUND01000013">
    <property type="protein sequence ID" value="KEO53530.1"/>
    <property type="molecule type" value="Genomic_DNA"/>
</dbReference>
<dbReference type="CDD" id="cd03349">
    <property type="entry name" value="LbH_XAT"/>
    <property type="match status" value="1"/>
</dbReference>
<sequence length="222" mass="23610">MSAHPLPRRFPAPDTRNPVLLPDGTPHEPTVFLQAVIEHPNIAVGRYAYYSPLSPVPDAAAELAPYLYPGCPERLVIGPFAQIAHRVRFITASANHPMGGLTTYPFRIFDMESVGPYLDENATIGDTVVGPDVWLGFNAMVMPGVTIGAGAIVAAGSVVAADVPPYAIVAGNPARFVRSRFPAEAVEALLALAWWDWPIEAIRAALPALEAADAEALARVAP</sequence>
<evidence type="ECO:0000256" key="4">
    <source>
        <dbReference type="ARBA" id="ARBA00023315"/>
    </source>
</evidence>
<name>A0A074JCH5_9RHOB</name>
<comment type="caution">
    <text evidence="6">The sequence shown here is derived from an EMBL/GenBank/DDBJ whole genome shotgun (WGS) entry which is preliminary data.</text>
</comment>
<protein>
    <recommendedName>
        <fullName evidence="8">Acetyltransferase</fullName>
    </recommendedName>
</protein>
<dbReference type="SUPFAM" id="SSF51161">
    <property type="entry name" value="Trimeric LpxA-like enzymes"/>
    <property type="match status" value="1"/>
</dbReference>
<organism evidence="6 7">
    <name type="scientific">Thioclava pacifica DSM 10166</name>
    <dbReference type="NCBI Taxonomy" id="1353537"/>
    <lineage>
        <taxon>Bacteria</taxon>
        <taxon>Pseudomonadati</taxon>
        <taxon>Pseudomonadota</taxon>
        <taxon>Alphaproteobacteria</taxon>
        <taxon>Rhodobacterales</taxon>
        <taxon>Paracoccaceae</taxon>
        <taxon>Thioclava</taxon>
    </lineage>
</organism>
<dbReference type="STRING" id="1353537.TP2_17595"/>
<evidence type="ECO:0000256" key="5">
    <source>
        <dbReference type="SAM" id="MobiDB-lite"/>
    </source>
</evidence>
<dbReference type="OrthoDB" id="9815592at2"/>
<evidence type="ECO:0008006" key="8">
    <source>
        <dbReference type="Google" id="ProtNLM"/>
    </source>
</evidence>
<proteinExistence type="inferred from homology"/>
<dbReference type="InterPro" id="IPR018357">
    <property type="entry name" value="Hexapep_transf_CS"/>
</dbReference>
<gene>
    <name evidence="6" type="ORF">TP2_17595</name>
</gene>
<evidence type="ECO:0000256" key="3">
    <source>
        <dbReference type="ARBA" id="ARBA00022737"/>
    </source>
</evidence>
<reference evidence="6 7" key="1">
    <citation type="submission" date="2013-07" db="EMBL/GenBank/DDBJ databases">
        <title>Thioclava pacifica DSM 10166 Genome Sequencing.</title>
        <authorList>
            <person name="Lai Q."/>
            <person name="Shao Z."/>
        </authorList>
    </citation>
    <scope>NUCLEOTIDE SEQUENCE [LARGE SCALE GENOMIC DNA]</scope>
    <source>
        <strain evidence="6 7">DSM 10166</strain>
    </source>
</reference>
<dbReference type="RefSeq" id="WP_038076296.1">
    <property type="nucleotide sequence ID" value="NZ_AUND01000013.1"/>
</dbReference>
<dbReference type="PANTHER" id="PTHR43300">
    <property type="entry name" value="ACETYLTRANSFERASE"/>
    <property type="match status" value="1"/>
</dbReference>
<comment type="similarity">
    <text evidence="1">Belongs to the transferase hexapeptide repeat family.</text>
</comment>
<dbReference type="InterPro" id="IPR050179">
    <property type="entry name" value="Trans_hexapeptide_repeat"/>
</dbReference>
<accession>A0A074JCH5</accession>
<keyword evidence="4" id="KW-0012">Acyltransferase</keyword>
<dbReference type="eggNOG" id="COG0110">
    <property type="taxonomic scope" value="Bacteria"/>
</dbReference>
<dbReference type="PROSITE" id="PS00101">
    <property type="entry name" value="HEXAPEP_TRANSFERASES"/>
    <property type="match status" value="1"/>
</dbReference>
<keyword evidence="7" id="KW-1185">Reference proteome</keyword>
<evidence type="ECO:0000313" key="6">
    <source>
        <dbReference type="EMBL" id="KEO53530.1"/>
    </source>
</evidence>
<keyword evidence="2" id="KW-0808">Transferase</keyword>
<evidence type="ECO:0000256" key="2">
    <source>
        <dbReference type="ARBA" id="ARBA00022679"/>
    </source>
</evidence>
<keyword evidence="3" id="KW-0677">Repeat</keyword>
<dbReference type="Gene3D" id="2.160.10.10">
    <property type="entry name" value="Hexapeptide repeat proteins"/>
    <property type="match status" value="1"/>
</dbReference>
<dbReference type="Pfam" id="PF00132">
    <property type="entry name" value="Hexapep"/>
    <property type="match status" value="1"/>
</dbReference>